<dbReference type="EMBL" id="FMJE01000007">
    <property type="protein sequence ID" value="SCM83684.1"/>
    <property type="molecule type" value="Genomic_DNA"/>
</dbReference>
<reference evidence="1" key="1">
    <citation type="submission" date="2016-08" db="EMBL/GenBank/DDBJ databases">
        <authorList>
            <person name="Seilhamer J.J."/>
        </authorList>
    </citation>
    <scope>NUCLEOTIDE SEQUENCE</scope>
    <source>
        <strain evidence="1">86</strain>
    </source>
</reference>
<accession>A0A212M1J1</accession>
<sequence>MIANYKKSYIDLGKNDGIDAFVIADFARVAELLLPLGVAASFSLCNA</sequence>
<gene>
    <name evidence="1" type="ORF">KL86SPO_70542</name>
</gene>
<name>A0A212M1J1_9FIRM</name>
<protein>
    <submittedName>
        <fullName evidence="1">Uncharacterized protein</fullName>
    </submittedName>
</protein>
<proteinExistence type="predicted"/>
<dbReference type="AlphaFoldDB" id="A0A212M1J1"/>
<evidence type="ECO:0000313" key="1">
    <source>
        <dbReference type="EMBL" id="SCM83684.1"/>
    </source>
</evidence>
<organism evidence="1">
    <name type="scientific">uncultured Sporomusa sp</name>
    <dbReference type="NCBI Taxonomy" id="307249"/>
    <lineage>
        <taxon>Bacteria</taxon>
        <taxon>Bacillati</taxon>
        <taxon>Bacillota</taxon>
        <taxon>Negativicutes</taxon>
        <taxon>Selenomonadales</taxon>
        <taxon>Sporomusaceae</taxon>
        <taxon>Sporomusa</taxon>
        <taxon>environmental samples</taxon>
    </lineage>
</organism>